<accession>A0A7T6ZDZ3</accession>
<dbReference type="Proteomes" id="UP000595349">
    <property type="component" value="Chromosome"/>
</dbReference>
<dbReference type="KEGG" id="scib:HUG20_18725"/>
<protein>
    <submittedName>
        <fullName evidence="1">Uncharacterized protein</fullName>
    </submittedName>
</protein>
<keyword evidence="2" id="KW-1185">Reference proteome</keyword>
<evidence type="ECO:0000313" key="2">
    <source>
        <dbReference type="Proteomes" id="UP000595349"/>
    </source>
</evidence>
<sequence length="66" mass="7685">MIKIDDMQIPAERYNDVEEARDALKRDEIIVKDNEGIVWIVDNENYPKIEGFGYDRVDPNPSTDES</sequence>
<organism evidence="1 2">
    <name type="scientific">Salicibibacter cibi</name>
    <dbReference type="NCBI Taxonomy" id="2743001"/>
    <lineage>
        <taxon>Bacteria</taxon>
        <taxon>Bacillati</taxon>
        <taxon>Bacillota</taxon>
        <taxon>Bacilli</taxon>
        <taxon>Bacillales</taxon>
        <taxon>Bacillaceae</taxon>
        <taxon>Salicibibacter</taxon>
    </lineage>
</organism>
<dbReference type="RefSeq" id="WP_200086492.1">
    <property type="nucleotide sequence ID" value="NZ_CP054706.1"/>
</dbReference>
<name>A0A7T6ZDZ3_9BACI</name>
<evidence type="ECO:0000313" key="1">
    <source>
        <dbReference type="EMBL" id="QQK81748.1"/>
    </source>
</evidence>
<gene>
    <name evidence="1" type="ORF">HUG20_18725</name>
</gene>
<dbReference type="EMBL" id="CP054706">
    <property type="protein sequence ID" value="QQK81748.1"/>
    <property type="molecule type" value="Genomic_DNA"/>
</dbReference>
<reference evidence="1 2" key="1">
    <citation type="submission" date="2020-06" db="EMBL/GenBank/DDBJ databases">
        <title>Genomic analysis of Salicibibacter sp. NKC21-4.</title>
        <authorList>
            <person name="Oh Y.J."/>
        </authorList>
    </citation>
    <scope>NUCLEOTIDE SEQUENCE [LARGE SCALE GENOMIC DNA]</scope>
    <source>
        <strain evidence="1 2">NKC21-4</strain>
    </source>
</reference>
<dbReference type="AlphaFoldDB" id="A0A7T6ZDZ3"/>
<proteinExistence type="predicted"/>